<dbReference type="PANTHER" id="PTHR25462">
    <property type="entry name" value="BONUS, ISOFORM C-RELATED"/>
    <property type="match status" value="1"/>
</dbReference>
<dbReference type="OrthoDB" id="6088471at2759"/>
<keyword evidence="1" id="KW-0862">Zinc</keyword>
<evidence type="ECO:0000313" key="3">
    <source>
        <dbReference type="EMBL" id="CAC5397662.1"/>
    </source>
</evidence>
<gene>
    <name evidence="3" type="ORF">MCOR_32082</name>
</gene>
<dbReference type="Gene3D" id="3.30.160.60">
    <property type="entry name" value="Classic Zinc Finger"/>
    <property type="match status" value="1"/>
</dbReference>
<dbReference type="PANTHER" id="PTHR25462:SF296">
    <property type="entry name" value="MEIOTIC P26, ISOFORM F"/>
    <property type="match status" value="1"/>
</dbReference>
<feature type="domain" description="B box-type" evidence="2">
    <location>
        <begin position="2"/>
        <end position="48"/>
    </location>
</feature>
<keyword evidence="1" id="KW-0479">Metal-binding</keyword>
<dbReference type="CDD" id="cd19757">
    <property type="entry name" value="Bbox1"/>
    <property type="match status" value="1"/>
</dbReference>
<dbReference type="EMBL" id="CACVKT020005745">
    <property type="protein sequence ID" value="CAC5397662.1"/>
    <property type="molecule type" value="Genomic_DNA"/>
</dbReference>
<evidence type="ECO:0000259" key="2">
    <source>
        <dbReference type="PROSITE" id="PS50119"/>
    </source>
</evidence>
<keyword evidence="1" id="KW-0863">Zinc-finger</keyword>
<name>A0A6J8CS28_MYTCO</name>
<dbReference type="InterPro" id="IPR000315">
    <property type="entry name" value="Znf_B-box"/>
</dbReference>
<organism evidence="3 4">
    <name type="scientific">Mytilus coruscus</name>
    <name type="common">Sea mussel</name>
    <dbReference type="NCBI Taxonomy" id="42192"/>
    <lineage>
        <taxon>Eukaryota</taxon>
        <taxon>Metazoa</taxon>
        <taxon>Spiralia</taxon>
        <taxon>Lophotrochozoa</taxon>
        <taxon>Mollusca</taxon>
        <taxon>Bivalvia</taxon>
        <taxon>Autobranchia</taxon>
        <taxon>Pteriomorphia</taxon>
        <taxon>Mytilida</taxon>
        <taxon>Mytiloidea</taxon>
        <taxon>Mytilidae</taxon>
        <taxon>Mytilinae</taxon>
        <taxon>Mytilus</taxon>
    </lineage>
</organism>
<dbReference type="AlphaFoldDB" id="A0A6J8CS28"/>
<dbReference type="PROSITE" id="PS50119">
    <property type="entry name" value="ZF_BBOX"/>
    <property type="match status" value="2"/>
</dbReference>
<proteinExistence type="predicted"/>
<protein>
    <recommendedName>
        <fullName evidence="2">B box-type domain-containing protein</fullName>
    </recommendedName>
</protein>
<reference evidence="3 4" key="1">
    <citation type="submission" date="2020-06" db="EMBL/GenBank/DDBJ databases">
        <authorList>
            <person name="Li R."/>
            <person name="Bekaert M."/>
        </authorList>
    </citation>
    <scope>NUCLEOTIDE SEQUENCE [LARGE SCALE GENOMIC DNA]</scope>
    <source>
        <strain evidence="4">wild</strain>
    </source>
</reference>
<evidence type="ECO:0000313" key="4">
    <source>
        <dbReference type="Proteomes" id="UP000507470"/>
    </source>
</evidence>
<accession>A0A6J8CS28</accession>
<feature type="domain" description="B box-type" evidence="2">
    <location>
        <begin position="54"/>
        <end position="94"/>
    </location>
</feature>
<dbReference type="Proteomes" id="UP000507470">
    <property type="component" value="Unassembled WGS sequence"/>
</dbReference>
<dbReference type="InterPro" id="IPR047153">
    <property type="entry name" value="TRIM45/56/19-like"/>
</dbReference>
<dbReference type="Pfam" id="PF22586">
    <property type="entry name" value="ANCHR-like_BBOX"/>
    <property type="match status" value="1"/>
</dbReference>
<keyword evidence="4" id="KW-1185">Reference proteome</keyword>
<dbReference type="SUPFAM" id="SSF57845">
    <property type="entry name" value="B-box zinc-binding domain"/>
    <property type="match status" value="1"/>
</dbReference>
<evidence type="ECO:0000256" key="1">
    <source>
        <dbReference type="PROSITE-ProRule" id="PRU00024"/>
    </source>
</evidence>
<sequence>MAASKRCEVCMSEPGSHYCIACEEFYCGNCKLLHHNQKISRNHQFQKVSDLIPESKSKCSEHKEEFTLMCNTCNVPVCTSCVTGNHYGHKFSKLVDEVAKLQGDNETKIRTKTNEANENMKKIEESLRSFDTAVESVIKAITDEGNMIKDMVDKSVAQTIALVKKQSKNEKDKLMNMLSYAKSVLAAGQTLDRRRKELDMTRQDESLVQHIINLKEEINKLHINSLPEFPNISFNRKSVAEDDIRQLIGTYTIRKCSSNEEEQKQEHGDLHICFKCG</sequence>
<dbReference type="SMART" id="SM00336">
    <property type="entry name" value="BBOX"/>
    <property type="match status" value="2"/>
</dbReference>
<dbReference type="Pfam" id="PF00643">
    <property type="entry name" value="zf-B_box"/>
    <property type="match status" value="1"/>
</dbReference>
<dbReference type="GO" id="GO:0008270">
    <property type="term" value="F:zinc ion binding"/>
    <property type="evidence" value="ECO:0007669"/>
    <property type="project" value="UniProtKB-KW"/>
</dbReference>